<evidence type="ECO:0000259" key="8">
    <source>
        <dbReference type="Pfam" id="PF00857"/>
    </source>
</evidence>
<dbReference type="GO" id="GO:0008936">
    <property type="term" value="F:nicotinamidase activity"/>
    <property type="evidence" value="ECO:0007669"/>
    <property type="project" value="UniProtKB-EC"/>
</dbReference>
<comment type="pathway">
    <text evidence="5">Cofactor biosynthesis; nicotinate biosynthesis; nicotinate from nicotinamide: step 1/1.</text>
</comment>
<feature type="domain" description="Isochorismatase-like" evidence="8">
    <location>
        <begin position="5"/>
        <end position="171"/>
    </location>
</feature>
<gene>
    <name evidence="9" type="primary">ycgH</name>
    <name evidence="9" type="ORF">WOSG25_080650</name>
</gene>
<dbReference type="RefSeq" id="WP_027699239.1">
    <property type="nucleotide sequence ID" value="NZ_DF820491.1"/>
</dbReference>
<dbReference type="Gene3D" id="3.40.50.850">
    <property type="entry name" value="Isochorismatase-like"/>
    <property type="match status" value="1"/>
</dbReference>
<dbReference type="InterPro" id="IPR000868">
    <property type="entry name" value="Isochorismatase-like_dom"/>
</dbReference>
<name>A0A069CVI5_WEIOS</name>
<dbReference type="SUPFAM" id="SSF52499">
    <property type="entry name" value="Isochorismatase-like hydrolases"/>
    <property type="match status" value="1"/>
</dbReference>
<evidence type="ECO:0000256" key="6">
    <source>
        <dbReference type="ARBA" id="ARBA00039017"/>
    </source>
</evidence>
<dbReference type="PANTHER" id="PTHR11080">
    <property type="entry name" value="PYRAZINAMIDASE/NICOTINAMIDASE"/>
    <property type="match status" value="1"/>
</dbReference>
<evidence type="ECO:0000256" key="2">
    <source>
        <dbReference type="ARBA" id="ARBA00022642"/>
    </source>
</evidence>
<dbReference type="eggNOG" id="COG1335">
    <property type="taxonomic scope" value="Bacteria"/>
</dbReference>
<evidence type="ECO:0000313" key="9">
    <source>
        <dbReference type="EMBL" id="GAK31233.1"/>
    </source>
</evidence>
<organism evidence="9 10">
    <name type="scientific">Weissella oryzae (strain DSM 25784 / JCM 18191 / LMG 30913 / SG25)</name>
    <dbReference type="NCBI Taxonomy" id="1329250"/>
    <lineage>
        <taxon>Bacteria</taxon>
        <taxon>Bacillati</taxon>
        <taxon>Bacillota</taxon>
        <taxon>Bacilli</taxon>
        <taxon>Lactobacillales</taxon>
        <taxon>Lactobacillaceae</taxon>
        <taxon>Weissella</taxon>
    </lineage>
</organism>
<keyword evidence="10" id="KW-1185">Reference proteome</keyword>
<evidence type="ECO:0000256" key="3">
    <source>
        <dbReference type="ARBA" id="ARBA00022723"/>
    </source>
</evidence>
<dbReference type="AlphaFoldDB" id="A0A069CVI5"/>
<dbReference type="CDD" id="cd00431">
    <property type="entry name" value="cysteine_hydrolases"/>
    <property type="match status" value="1"/>
</dbReference>
<keyword evidence="4 9" id="KW-0378">Hydrolase</keyword>
<dbReference type="EMBL" id="DF820491">
    <property type="protein sequence ID" value="GAK31233.1"/>
    <property type="molecule type" value="Genomic_DNA"/>
</dbReference>
<dbReference type="OrthoDB" id="9796485at2"/>
<accession>A0A069CVI5</accession>
<keyword evidence="2" id="KW-0662">Pyridine nucleotide biosynthesis</keyword>
<dbReference type="InterPro" id="IPR052347">
    <property type="entry name" value="Isochorismatase_Nicotinamidase"/>
</dbReference>
<dbReference type="GO" id="GO:0046872">
    <property type="term" value="F:metal ion binding"/>
    <property type="evidence" value="ECO:0007669"/>
    <property type="project" value="UniProtKB-KW"/>
</dbReference>
<evidence type="ECO:0000256" key="5">
    <source>
        <dbReference type="ARBA" id="ARBA00037900"/>
    </source>
</evidence>
<dbReference type="Proteomes" id="UP000030643">
    <property type="component" value="Unassembled WGS sequence"/>
</dbReference>
<keyword evidence="3" id="KW-0479">Metal-binding</keyword>
<dbReference type="PANTHER" id="PTHR11080:SF2">
    <property type="entry name" value="LD05707P"/>
    <property type="match status" value="1"/>
</dbReference>
<dbReference type="STRING" id="1329250.WOSG25_080650"/>
<evidence type="ECO:0000256" key="1">
    <source>
        <dbReference type="ARBA" id="ARBA00006336"/>
    </source>
</evidence>
<dbReference type="EC" id="3.5.1.19" evidence="6"/>
<evidence type="ECO:0000256" key="7">
    <source>
        <dbReference type="ARBA" id="ARBA00043224"/>
    </source>
</evidence>
<sequence length="173" mass="19432">MKKFLVLIDFQNDFIDGSLGNKEAVAIMPDVLTKLKEYQPEERLATMDTHFEDYMQTQEGHNLPIVHAQKGSFGWQLPVDAQIGFKKIFEKSTFGSIELAEYIRDEAPDQVELIGLDTDICVISNVVLIKNFAPEVRVIVDAKATAGVSPSKYRAALETMRSLQVEILNANEQ</sequence>
<dbReference type="Pfam" id="PF00857">
    <property type="entry name" value="Isochorismatase"/>
    <property type="match status" value="1"/>
</dbReference>
<evidence type="ECO:0000256" key="4">
    <source>
        <dbReference type="ARBA" id="ARBA00022801"/>
    </source>
</evidence>
<dbReference type="InterPro" id="IPR036380">
    <property type="entry name" value="Isochorismatase-like_sf"/>
</dbReference>
<protein>
    <recommendedName>
        <fullName evidence="6">nicotinamidase</fullName>
        <ecNumber evidence="6">3.5.1.19</ecNumber>
    </recommendedName>
    <alternativeName>
        <fullName evidence="7">Nicotinamide deamidase</fullName>
    </alternativeName>
</protein>
<dbReference type="GO" id="GO:0019363">
    <property type="term" value="P:pyridine nucleotide biosynthetic process"/>
    <property type="evidence" value="ECO:0007669"/>
    <property type="project" value="UniProtKB-KW"/>
</dbReference>
<reference evidence="10" key="1">
    <citation type="journal article" date="2014" name="Genome Announc.">
        <title>Draft genome sequence of Weissella oryzae SG25T, isolated from fermented rice grains.</title>
        <authorList>
            <person name="Tanizawa Y."/>
            <person name="Fujisawa T."/>
            <person name="Mochizuki T."/>
            <person name="Kaminuma E."/>
            <person name="Suzuki Y."/>
            <person name="Nakamura Y."/>
            <person name="Tohno M."/>
        </authorList>
    </citation>
    <scope>NUCLEOTIDE SEQUENCE [LARGE SCALE GENOMIC DNA]</scope>
    <source>
        <strain evidence="10">DSM 25784 / JCM 18191 / LMG 30913 / SG25</strain>
    </source>
</reference>
<comment type="similarity">
    <text evidence="1">Belongs to the isochorismatase family.</text>
</comment>
<proteinExistence type="inferred from homology"/>
<evidence type="ECO:0000313" key="10">
    <source>
        <dbReference type="Proteomes" id="UP000030643"/>
    </source>
</evidence>